<dbReference type="AlphaFoldDB" id="A0A3S4U1K4"/>
<dbReference type="Gene3D" id="3.40.50.410">
    <property type="entry name" value="von Willebrand factor, type A domain"/>
    <property type="match status" value="1"/>
</dbReference>
<evidence type="ECO:0000313" key="4">
    <source>
        <dbReference type="EMBL" id="VEG74213.1"/>
    </source>
</evidence>
<keyword evidence="5" id="KW-1185">Reference proteome</keyword>
<dbReference type="Pfam" id="PF13519">
    <property type="entry name" value="VWA_2"/>
    <property type="match status" value="1"/>
</dbReference>
<feature type="domain" description="VWFA" evidence="3">
    <location>
        <begin position="74"/>
        <end position="211"/>
    </location>
</feature>
<organism evidence="4 5">
    <name type="scientific">Actinomyces slackii</name>
    <dbReference type="NCBI Taxonomy" id="52774"/>
    <lineage>
        <taxon>Bacteria</taxon>
        <taxon>Bacillati</taxon>
        <taxon>Actinomycetota</taxon>
        <taxon>Actinomycetes</taxon>
        <taxon>Actinomycetales</taxon>
        <taxon>Actinomycetaceae</taxon>
        <taxon>Actinomyces</taxon>
    </lineage>
</organism>
<dbReference type="SUPFAM" id="SSF53300">
    <property type="entry name" value="vWA-like"/>
    <property type="match status" value="1"/>
</dbReference>
<keyword evidence="2" id="KW-0472">Membrane</keyword>
<dbReference type="KEGG" id="asla:NCTC11923_00836"/>
<dbReference type="InterPro" id="IPR002035">
    <property type="entry name" value="VWF_A"/>
</dbReference>
<evidence type="ECO:0000313" key="5">
    <source>
        <dbReference type="Proteomes" id="UP000276899"/>
    </source>
</evidence>
<feature type="region of interest" description="Disordered" evidence="1">
    <location>
        <begin position="242"/>
        <end position="264"/>
    </location>
</feature>
<dbReference type="EMBL" id="LR134363">
    <property type="protein sequence ID" value="VEG74213.1"/>
    <property type="molecule type" value="Genomic_DNA"/>
</dbReference>
<proteinExistence type="predicted"/>
<dbReference type="CDD" id="cd00198">
    <property type="entry name" value="vWFA"/>
    <property type="match status" value="1"/>
</dbReference>
<dbReference type="RefSeq" id="WP_026426950.1">
    <property type="nucleotide sequence ID" value="NZ_CBCRWE010000054.1"/>
</dbReference>
<dbReference type="Proteomes" id="UP000276899">
    <property type="component" value="Chromosome"/>
</dbReference>
<name>A0A3S4U1K4_9ACTO</name>
<feature type="transmembrane region" description="Helical" evidence="2">
    <location>
        <begin position="6"/>
        <end position="28"/>
    </location>
</feature>
<evidence type="ECO:0000256" key="1">
    <source>
        <dbReference type="SAM" id="MobiDB-lite"/>
    </source>
</evidence>
<evidence type="ECO:0000259" key="3">
    <source>
        <dbReference type="PROSITE" id="PS50234"/>
    </source>
</evidence>
<gene>
    <name evidence="4" type="ORF">NCTC11923_00836</name>
</gene>
<sequence length="360" mass="38095">MTLRPIIPGILVVVIAVAMVLLLAWGWLRLQRDGADSTARRSWWRRAGIAVVAVAIAAGPSVRSSESISVSNVEVYLLVDRTGSMAAEDWAGPAPEGVENPTATRLDGARADLASIRAAFPTARYSILALDSTAATELPLSTDINAVDAWIGTLTQEVTARSTGSSLELALPSLSRMLAESRQSDPQNIRLVYILSDGEATDEGQGAQEASAQGWSWESLGEVIDGGAVLGYGTAEGGQMRSYDGSPATGEHTSAEPILDSATGQPGVSVIDEEALKAVSQATGLDYVHRTGGQDDADPKTFTDLDIDAVLTDGRVSSGARRFVVWPLGLIGAILMIWELMELIRVDSRLRLLISSGRKP</sequence>
<dbReference type="PROSITE" id="PS50234">
    <property type="entry name" value="VWFA"/>
    <property type="match status" value="1"/>
</dbReference>
<dbReference type="STRING" id="1278298.GCA_000428685_01908"/>
<dbReference type="InterPro" id="IPR036465">
    <property type="entry name" value="vWFA_dom_sf"/>
</dbReference>
<accession>A0A3S4U1K4</accession>
<reference evidence="4 5" key="1">
    <citation type="submission" date="2018-12" db="EMBL/GenBank/DDBJ databases">
        <authorList>
            <consortium name="Pathogen Informatics"/>
        </authorList>
    </citation>
    <scope>NUCLEOTIDE SEQUENCE [LARGE SCALE GENOMIC DNA]</scope>
    <source>
        <strain evidence="4 5">NCTC11923</strain>
    </source>
</reference>
<protein>
    <recommendedName>
        <fullName evidence="3">VWFA domain-containing protein</fullName>
    </recommendedName>
</protein>
<keyword evidence="2" id="KW-1133">Transmembrane helix</keyword>
<evidence type="ECO:0000256" key="2">
    <source>
        <dbReference type="SAM" id="Phobius"/>
    </source>
</evidence>
<keyword evidence="2" id="KW-0812">Transmembrane</keyword>
<feature type="transmembrane region" description="Helical" evidence="2">
    <location>
        <begin position="323"/>
        <end position="341"/>
    </location>
</feature>